<evidence type="ECO:0000313" key="10">
    <source>
        <dbReference type="Proteomes" id="UP001212411"/>
    </source>
</evidence>
<protein>
    <submittedName>
        <fullName evidence="9">TRAPP II complex subunit Trs120</fullName>
    </submittedName>
</protein>
<evidence type="ECO:0000313" key="9">
    <source>
        <dbReference type="EMBL" id="WBW72399.1"/>
    </source>
</evidence>
<feature type="region of interest" description="Disordered" evidence="4">
    <location>
        <begin position="207"/>
        <end position="226"/>
    </location>
</feature>
<evidence type="ECO:0000256" key="4">
    <source>
        <dbReference type="SAM" id="MobiDB-lite"/>
    </source>
</evidence>
<dbReference type="InterPro" id="IPR019734">
    <property type="entry name" value="TPR_rpt"/>
</dbReference>
<feature type="compositionally biased region" description="Low complexity" evidence="4">
    <location>
        <begin position="214"/>
        <end position="226"/>
    </location>
</feature>
<dbReference type="AlphaFoldDB" id="A0AAE9WB46"/>
<comment type="subcellular location">
    <subcellularLocation>
        <location evidence="1">Golgi apparatus</location>
    </subcellularLocation>
</comment>
<evidence type="ECO:0000256" key="1">
    <source>
        <dbReference type="ARBA" id="ARBA00004555"/>
    </source>
</evidence>
<dbReference type="KEGG" id="som:SOMG_00814"/>
<evidence type="ECO:0000259" key="7">
    <source>
        <dbReference type="Pfam" id="PF26254"/>
    </source>
</evidence>
<dbReference type="InterPro" id="IPR058565">
    <property type="entry name" value="Ig_TRAPPC9_Trs120_1st"/>
</dbReference>
<dbReference type="InterPro" id="IPR013935">
    <property type="entry name" value="Trs120_TRAPPC9"/>
</dbReference>
<dbReference type="Pfam" id="PF26254">
    <property type="entry name" value="Ig_TRAPPC9-Trs120_1st"/>
    <property type="match status" value="1"/>
</dbReference>
<name>A0AAE9WB46_9SCHI</name>
<evidence type="ECO:0000256" key="2">
    <source>
        <dbReference type="ARBA" id="ARBA00023034"/>
    </source>
</evidence>
<feature type="domain" description="Trs120/TRAPPC9 N-terminal" evidence="5">
    <location>
        <begin position="6"/>
        <end position="313"/>
    </location>
</feature>
<reference evidence="9 10" key="1">
    <citation type="journal article" date="2023" name="G3 (Bethesda)">
        <title>A high-quality reference genome for the fission yeast Schizosaccharomyces osmophilus.</title>
        <authorList>
            <person name="Jia G.S."/>
            <person name="Zhang W.C."/>
            <person name="Liang Y."/>
            <person name="Liu X.H."/>
            <person name="Rhind N."/>
            <person name="Pidoux A."/>
            <person name="Brysch-Herzberg M."/>
            <person name="Du L.L."/>
        </authorList>
    </citation>
    <scope>NUCLEOTIDE SEQUENCE [LARGE SCALE GENOMIC DNA]</scope>
    <source>
        <strain evidence="9 10">CBS 15793</strain>
    </source>
</reference>
<dbReference type="Pfam" id="PF08626">
    <property type="entry name" value="TRAPPC9-Trs120"/>
    <property type="match status" value="1"/>
</dbReference>
<proteinExistence type="predicted"/>
<keyword evidence="3" id="KW-0802">TPR repeat</keyword>
<dbReference type="InterPro" id="IPR058564">
    <property type="entry name" value="TPR_TRAPPC9_Trs120"/>
</dbReference>
<evidence type="ECO:0000256" key="3">
    <source>
        <dbReference type="PROSITE-ProRule" id="PRU00339"/>
    </source>
</evidence>
<sequence length="1214" mass="138728">MEFDFFSFVAPSRIQSLTRPFGRIKRHRFHTFLELLRRVSHIQLSDVPVGRATKKSSSFNPLAFPLGRIIYNFTTTLDDQQSLLEEYEYFRRIFVFIGVVDGSEEQDFSHLQSSLDAWQRRVPHASVAKCLIFDCPPESEAILQDPRFLLGPRSNSSVNSITRSILCDITAELLEEFSSLEFSLHARSVILSPITEMPHLAPLQRTNSFSSMHSPRSSTTTPISRTTSIPSVRSVSSVTERSKSLSKGRIENQLGQLYLLAGRLPNALKHFANAIAITKSTSDYLWQGLSLELFTVCLMLMAQLHIDVQIPHNIISMFPSYVDRFNEHGPLKLDFLFSFITETRNAIDQLYHKSTLQPNDSIPGLCFSESILRFSHLLTIVYICNGLTDVALNHIISQSPLRSSKSYSSYIPSKATIYLWIIRARGQHLNSLSIRENCRIYGAMANMLGTIGFHRQRSKMLREMLYNLTPAIIESRKQIASKSSTHPENVTMHTASSLDNIQTGIDILPLILEICEEFNLLRLDGTVLNPETTKWGWTSLQFDVLNELISFCEALSDYQTILKLISLFFMISPSYSTSAQQIFLYKTFRKTCLFASNLGISLQTPYWDPFMISDMQYSGHPDFEEPKLIHLKAPKTNSSQGRSPFIYNPFLKKSTDMQKTNILVADELVFFNVYLRNPFHFSVDIQEINLNAEGVEVKHSTCVTTLRPLTTEMISLSIIPLNAGTLNIRGCNVKVLGCESSVQYFYNKEKEKDALHISLEKMKRNFDEMRPTDVAKHEWNSIPELSIDLKSLNFQVIEKQPKLIVSSKKFSINNLNFAEYETGELMFTVENVSNTKATHVRISFEDSASKVYEQLKSDKNITADMLFELQHEEYQMPTFRVKNEQPFALEPGEKRKIHVNVIAKPISGEGTIIFESSCRNDDESIFYARHLKLPVALNLSKRITLSDWSVLPDMQKDPNYCMLLLNFYNHHSESLKVLLKKKETDVIESRFVKPKADHVFFLRLARFRISEEELSNDIPNLSFKQFVLSSGMKKSLENITALKRRFWVKQCLLEEIQASWESDDLNRHGQVYMKYHSLTDDMTRLLLLPSIQILPSLKQNGQTTSHVLPRKPFTLVLSFVSREENLRYKLSWVLLSRSSFTTIDRQKGLILDGPNEATLSDSEKTGTSLVAERNFLALTPGIYQIYISAKSESDDSPFSDCDVNEPLVLHAETS</sequence>
<feature type="domain" description="Trs120/TRAPPC9 first Ig-like" evidence="7">
    <location>
        <begin position="633"/>
        <end position="798"/>
    </location>
</feature>
<dbReference type="Proteomes" id="UP001212411">
    <property type="component" value="Chromosome 1"/>
</dbReference>
<keyword evidence="2" id="KW-0333">Golgi apparatus</keyword>
<dbReference type="InterPro" id="IPR058563">
    <property type="entry name" value="Trs120_TRAPPC9_N"/>
</dbReference>
<dbReference type="PANTHER" id="PTHR21512:SF5">
    <property type="entry name" value="TRAFFICKING PROTEIN PARTICLE COMPLEX SUBUNIT 9"/>
    <property type="match status" value="1"/>
</dbReference>
<dbReference type="GO" id="GO:0005802">
    <property type="term" value="C:trans-Golgi network"/>
    <property type="evidence" value="ECO:0007669"/>
    <property type="project" value="TreeGrafter"/>
</dbReference>
<evidence type="ECO:0000259" key="6">
    <source>
        <dbReference type="Pfam" id="PF26251"/>
    </source>
</evidence>
<dbReference type="InterPro" id="IPR058567">
    <property type="entry name" value="Ig_TRAPPC9_Trs120_3rd"/>
</dbReference>
<dbReference type="EMBL" id="CP115611">
    <property type="protein sequence ID" value="WBW72399.1"/>
    <property type="molecule type" value="Genomic_DNA"/>
</dbReference>
<dbReference type="Pfam" id="PF26251">
    <property type="entry name" value="TPR_TRAPPC9-Trs120"/>
    <property type="match status" value="1"/>
</dbReference>
<dbReference type="PROSITE" id="PS50005">
    <property type="entry name" value="TPR"/>
    <property type="match status" value="1"/>
</dbReference>
<keyword evidence="10" id="KW-1185">Reference proteome</keyword>
<feature type="domain" description="Trs120/TRAPPC9 third Ig-like" evidence="8">
    <location>
        <begin position="955"/>
        <end position="1086"/>
    </location>
</feature>
<feature type="domain" description="Trs120/TRAPPC9 TPR region" evidence="6">
    <location>
        <begin position="337"/>
        <end position="598"/>
    </location>
</feature>
<evidence type="ECO:0000259" key="8">
    <source>
        <dbReference type="Pfam" id="PF26282"/>
    </source>
</evidence>
<dbReference type="RefSeq" id="XP_056036642.1">
    <property type="nucleotide sequence ID" value="XM_056179608.1"/>
</dbReference>
<organism evidence="9 10">
    <name type="scientific">Schizosaccharomyces osmophilus</name>
    <dbReference type="NCBI Taxonomy" id="2545709"/>
    <lineage>
        <taxon>Eukaryota</taxon>
        <taxon>Fungi</taxon>
        <taxon>Dikarya</taxon>
        <taxon>Ascomycota</taxon>
        <taxon>Taphrinomycotina</taxon>
        <taxon>Schizosaccharomycetes</taxon>
        <taxon>Schizosaccharomycetales</taxon>
        <taxon>Schizosaccharomycetaceae</taxon>
        <taxon>Schizosaccharomyces</taxon>
    </lineage>
</organism>
<dbReference type="Pfam" id="PF26282">
    <property type="entry name" value="Ig_TRAPPC9-Trs120_3rd"/>
    <property type="match status" value="1"/>
</dbReference>
<accession>A0AAE9WB46</accession>
<dbReference type="GeneID" id="80874297"/>
<dbReference type="Pfam" id="PF26280">
    <property type="entry name" value="Ig_TRAPPC9-Trs120_2nd"/>
    <property type="match status" value="1"/>
</dbReference>
<evidence type="ECO:0000259" key="5">
    <source>
        <dbReference type="Pfam" id="PF08626"/>
    </source>
</evidence>
<dbReference type="PANTHER" id="PTHR21512">
    <property type="entry name" value="TRAFFICKING PROTEIN PARTICLE COMPLEX SUBUNIT 9"/>
    <property type="match status" value="1"/>
</dbReference>
<feature type="repeat" description="TPR" evidence="3">
    <location>
        <begin position="248"/>
        <end position="281"/>
    </location>
</feature>
<gene>
    <name evidence="9" type="primary">trs120</name>
    <name evidence="9" type="ORF">SOMG_00814</name>
</gene>